<evidence type="ECO:0000256" key="6">
    <source>
        <dbReference type="HAMAP-Rule" id="MF_01123"/>
    </source>
</evidence>
<feature type="binding site" evidence="6">
    <location>
        <position position="525"/>
    </location>
    <ligand>
        <name>ATP</name>
        <dbReference type="ChEBI" id="CHEBI:30616"/>
    </ligand>
</feature>
<feature type="binding site" evidence="6">
    <location>
        <position position="321"/>
    </location>
    <ligand>
        <name>CoA</name>
        <dbReference type="ChEBI" id="CHEBI:57287"/>
    </ligand>
</feature>
<keyword evidence="4 6" id="KW-0067">ATP-binding</keyword>
<feature type="binding site" evidence="6">
    <location>
        <position position="533"/>
    </location>
    <ligand>
        <name>CoA</name>
        <dbReference type="ChEBI" id="CHEBI:57287"/>
    </ligand>
</feature>
<dbReference type="PANTHER" id="PTHR24095:SF14">
    <property type="entry name" value="ACETYL-COENZYME A SYNTHETASE 1"/>
    <property type="match status" value="1"/>
</dbReference>
<feature type="binding site" evidence="6">
    <location>
        <position position="552"/>
    </location>
    <ligand>
        <name>Mg(2+)</name>
        <dbReference type="ChEBI" id="CHEBI:18420"/>
    </ligand>
</feature>
<evidence type="ECO:0000256" key="3">
    <source>
        <dbReference type="ARBA" id="ARBA00022741"/>
    </source>
</evidence>
<dbReference type="Proteomes" id="UP000006443">
    <property type="component" value="Unassembled WGS sequence"/>
</dbReference>
<evidence type="ECO:0000256" key="5">
    <source>
        <dbReference type="ARBA" id="ARBA00022990"/>
    </source>
</evidence>
<dbReference type="InterPro" id="IPR045851">
    <property type="entry name" value="AMP-bd_C_sf"/>
</dbReference>
<feature type="binding site" evidence="6">
    <location>
        <begin position="201"/>
        <end position="204"/>
    </location>
    <ligand>
        <name>CoA</name>
        <dbReference type="ChEBI" id="CHEBI:57287"/>
    </ligand>
</feature>
<keyword evidence="3 6" id="KW-0547">Nucleotide-binding</keyword>
<dbReference type="Pfam" id="PF00501">
    <property type="entry name" value="AMP-binding"/>
    <property type="match status" value="1"/>
</dbReference>
<gene>
    <name evidence="6" type="primary">acsA</name>
    <name evidence="10" type="ORF">DealDRAFT_1878</name>
</gene>
<evidence type="ECO:0000313" key="11">
    <source>
        <dbReference type="Proteomes" id="UP000006443"/>
    </source>
</evidence>
<dbReference type="GO" id="GO:0046872">
    <property type="term" value="F:metal ion binding"/>
    <property type="evidence" value="ECO:0007669"/>
    <property type="project" value="UniProtKB-KW"/>
</dbReference>
<comment type="PTM">
    <text evidence="6">Acetylated. Deacetylation by the SIR2-homolog deacetylase activates the enzyme.</text>
</comment>
<dbReference type="Pfam" id="PF13193">
    <property type="entry name" value="AMP-binding_C"/>
    <property type="match status" value="1"/>
</dbReference>
<evidence type="ECO:0000256" key="4">
    <source>
        <dbReference type="ARBA" id="ARBA00022840"/>
    </source>
</evidence>
<dbReference type="GO" id="GO:0016208">
    <property type="term" value="F:AMP binding"/>
    <property type="evidence" value="ECO:0007669"/>
    <property type="project" value="InterPro"/>
</dbReference>
<comment type="cofactor">
    <cofactor evidence="6">
        <name>Mg(2+)</name>
        <dbReference type="ChEBI" id="CHEBI:18420"/>
    </cofactor>
</comment>
<dbReference type="InterPro" id="IPR042099">
    <property type="entry name" value="ANL_N_sf"/>
</dbReference>
<dbReference type="AlphaFoldDB" id="C0GHB9"/>
<feature type="binding site" evidence="6">
    <location>
        <position position="536"/>
    </location>
    <ligand>
        <name>ATP</name>
        <dbReference type="ChEBI" id="CHEBI:30616"/>
    </ligand>
</feature>
<dbReference type="InterPro" id="IPR025110">
    <property type="entry name" value="AMP-bd_C"/>
</dbReference>
<feature type="binding site" evidence="6">
    <location>
        <begin position="421"/>
        <end position="426"/>
    </location>
    <ligand>
        <name>ATP</name>
        <dbReference type="ChEBI" id="CHEBI:30616"/>
    </ligand>
</feature>
<feature type="binding site" evidence="6">
    <location>
        <position position="510"/>
    </location>
    <ligand>
        <name>ATP</name>
        <dbReference type="ChEBI" id="CHEBI:30616"/>
    </ligand>
</feature>
<feature type="binding site" evidence="6">
    <location>
        <position position="345"/>
    </location>
    <ligand>
        <name>CoA</name>
        <dbReference type="ChEBI" id="CHEBI:57287"/>
    </ligand>
</feature>
<dbReference type="CDD" id="cd05966">
    <property type="entry name" value="ACS"/>
    <property type="match status" value="1"/>
</dbReference>
<feature type="binding site" evidence="6">
    <location>
        <begin position="397"/>
        <end position="399"/>
    </location>
    <ligand>
        <name>ATP</name>
        <dbReference type="ChEBI" id="CHEBI:30616"/>
    </ligand>
</feature>
<dbReference type="RefSeq" id="WP_008516863.1">
    <property type="nucleotide sequence ID" value="NZ_ACJM01000009.1"/>
</dbReference>
<comment type="function">
    <text evidence="6">Catalyzes the conversion of acetate into acetyl-CoA (AcCoA), an essential intermediate at the junction of anabolic and catabolic pathways. AcsA undergoes a two-step reaction. In the first half reaction, AcsA combines acetate with ATP to form acetyl-adenylate (AcAMP) intermediate. In the second half reaction, it can then transfer the acetyl group from AcAMP to the sulfhydryl group of CoA, forming the product AcCoA.</text>
</comment>
<dbReference type="GO" id="GO:0019427">
    <property type="term" value="P:acetyl-CoA biosynthetic process from acetate"/>
    <property type="evidence" value="ECO:0007669"/>
    <property type="project" value="UniProtKB-UniRule"/>
</dbReference>
<dbReference type="Gene3D" id="3.40.50.12780">
    <property type="entry name" value="N-terminal domain of ligase-like"/>
    <property type="match status" value="1"/>
</dbReference>
<protein>
    <recommendedName>
        <fullName evidence="6">Acetyl-coenzyme A synthetase</fullName>
        <shortName evidence="6">AcCoA synthetase</shortName>
        <shortName evidence="6">Acs</shortName>
        <ecNumber evidence="6">6.2.1.1</ecNumber>
    </recommendedName>
    <alternativeName>
        <fullName evidence="6">Acetate--CoA ligase</fullName>
    </alternativeName>
    <alternativeName>
        <fullName evidence="6">Acyl-activating enzyme</fullName>
    </alternativeName>
</protein>
<reference evidence="10 11" key="1">
    <citation type="submission" date="2009-02" db="EMBL/GenBank/DDBJ databases">
        <title>Sequencing of the draft genome and assembly of Dethiobacter alkaliphilus AHT 1.</title>
        <authorList>
            <consortium name="US DOE Joint Genome Institute (JGI-PGF)"/>
            <person name="Lucas S."/>
            <person name="Copeland A."/>
            <person name="Lapidus A."/>
            <person name="Glavina del Rio T."/>
            <person name="Dalin E."/>
            <person name="Tice H."/>
            <person name="Bruce D."/>
            <person name="Goodwin L."/>
            <person name="Pitluck S."/>
            <person name="Larimer F."/>
            <person name="Land M.L."/>
            <person name="Hauser L."/>
            <person name="Muyzer G."/>
        </authorList>
    </citation>
    <scope>NUCLEOTIDE SEQUENCE [LARGE SCALE GENOMIC DNA]</scope>
    <source>
        <strain evidence="10 11">AHT 1</strain>
    </source>
</reference>
<organism evidence="10 11">
    <name type="scientific">Dethiobacter alkaliphilus AHT 1</name>
    <dbReference type="NCBI Taxonomy" id="555088"/>
    <lineage>
        <taxon>Bacteria</taxon>
        <taxon>Bacillati</taxon>
        <taxon>Bacillota</taxon>
        <taxon>Dethiobacteria</taxon>
        <taxon>Dethiobacterales</taxon>
        <taxon>Dethiobacteraceae</taxon>
        <taxon>Dethiobacter</taxon>
    </lineage>
</organism>
<dbReference type="GO" id="GO:0003987">
    <property type="term" value="F:acetate-CoA ligase activity"/>
    <property type="evidence" value="ECO:0007669"/>
    <property type="project" value="UniProtKB-UniRule"/>
</dbReference>
<dbReference type="EC" id="6.2.1.1" evidence="6"/>
<feature type="domain" description="AMP-binding enzyme C-terminal" evidence="8">
    <location>
        <begin position="541"/>
        <end position="619"/>
    </location>
</feature>
<evidence type="ECO:0000313" key="10">
    <source>
        <dbReference type="EMBL" id="EEG77125.1"/>
    </source>
</evidence>
<keyword evidence="6" id="KW-0479">Metal-binding</keyword>
<dbReference type="FunFam" id="3.40.50.12780:FF:000001">
    <property type="entry name" value="Acetyl-coenzyme A synthetase"/>
    <property type="match status" value="1"/>
</dbReference>
<comment type="similarity">
    <text evidence="1 6">Belongs to the ATP-dependent AMP-binding enzyme family.</text>
</comment>
<name>C0GHB9_DETAL</name>
<dbReference type="NCBIfam" id="NF001208">
    <property type="entry name" value="PRK00174.1"/>
    <property type="match status" value="1"/>
</dbReference>
<dbReference type="SUPFAM" id="SSF56801">
    <property type="entry name" value="Acetyl-CoA synthetase-like"/>
    <property type="match status" value="1"/>
</dbReference>
<feature type="binding site" evidence="6">
    <location>
        <position position="594"/>
    </location>
    <ligand>
        <name>CoA</name>
        <dbReference type="ChEBI" id="CHEBI:57287"/>
    </ligand>
</feature>
<comment type="caution">
    <text evidence="10">The sequence shown here is derived from an EMBL/GenBank/DDBJ whole genome shotgun (WGS) entry which is preliminary data.</text>
</comment>
<feature type="domain" description="AMP-dependent synthetase/ligase" evidence="7">
    <location>
        <begin position="99"/>
        <end position="486"/>
    </location>
</feature>
<evidence type="ECO:0000256" key="1">
    <source>
        <dbReference type="ARBA" id="ARBA00006432"/>
    </source>
</evidence>
<dbReference type="NCBIfam" id="TIGR02188">
    <property type="entry name" value="Ac_CoA_lig_AcsA"/>
    <property type="match status" value="1"/>
</dbReference>
<feature type="domain" description="Acetyl-coenzyme A synthetase N-terminal" evidence="9">
    <location>
        <begin position="34"/>
        <end position="90"/>
    </location>
</feature>
<dbReference type="OrthoDB" id="9778383at2"/>
<evidence type="ECO:0000259" key="8">
    <source>
        <dbReference type="Pfam" id="PF13193"/>
    </source>
</evidence>
<comment type="catalytic activity">
    <reaction evidence="6">
        <text>acetate + ATP + CoA = acetyl-CoA + AMP + diphosphate</text>
        <dbReference type="Rhea" id="RHEA:23176"/>
        <dbReference type="ChEBI" id="CHEBI:30089"/>
        <dbReference type="ChEBI" id="CHEBI:30616"/>
        <dbReference type="ChEBI" id="CHEBI:33019"/>
        <dbReference type="ChEBI" id="CHEBI:57287"/>
        <dbReference type="ChEBI" id="CHEBI:57288"/>
        <dbReference type="ChEBI" id="CHEBI:456215"/>
        <dbReference type="EC" id="6.2.1.1"/>
    </reaction>
</comment>
<keyword evidence="5 6" id="KW-0007">Acetylation</keyword>
<dbReference type="InterPro" id="IPR032387">
    <property type="entry name" value="ACAS_N"/>
</dbReference>
<keyword evidence="11" id="KW-1185">Reference proteome</keyword>
<keyword evidence="2 6" id="KW-0436">Ligase</keyword>
<keyword evidence="6" id="KW-0460">Magnesium</keyword>
<dbReference type="PROSITE" id="PS00455">
    <property type="entry name" value="AMP_BINDING"/>
    <property type="match status" value="1"/>
</dbReference>
<evidence type="ECO:0000259" key="7">
    <source>
        <dbReference type="Pfam" id="PF00501"/>
    </source>
</evidence>
<dbReference type="PANTHER" id="PTHR24095">
    <property type="entry name" value="ACETYL-COENZYME A SYNTHETASE"/>
    <property type="match status" value="1"/>
</dbReference>
<sequence>MTEKGNETIVEQGNAYAPPESFKQNAHIKSMEEYQKMYQSSINDPDSFWSDLAGELLDWFKPWDKVVDFDFKKADIKWFQGGKLNVSYNCLDRHLTTWRKNKAAIIWEGDAPGESRTYTYHELYREVNRFANVLKKKGVKRGDRVALYMPMIPQLAISMLACTRIGAIHSIVFGGFSAEALRDRINDSECKLLVTADAGLRGGKTVKLKDIADEALSDAPSVENVIVYRRAGNEVNMKDGRDTWWDDEVAATDIEKYCQPEEMDAEDPLFILYTSGSTGKPKGVLHTTGGYLTHVAATTKYIFDIKDEDTYWCTADIGWVTGHSYIVYGPLANGATSVMFEGIPNYPNPDRFWDVVEKYEVNIFYTAPTAIRAMMRDGDEWPNRHDLSSLRLLGSVGEPINPEAWKWYHRVIGKERCPIVDTWWQTETGGILIAPIPGAVPTKPGAATTPFFGVDAAVIRQDGSEADVDEPGYLVIRRAWPGMMRTVYGDHERFFNTYFSQYEGYYFTGDGARKDEDGYFWLMGRVDDVINISGHRLGTAEVESALVAHDAVAEAAVVGFPHDIKGEGIYSYVILREGFTASDELRKELVKHVRKVIGPIATPDHIQFSPALPKTRSGKIMRRILRKIAHGEEDGIGDTSTLADPSIVDTLVKDRVS</sequence>
<dbReference type="GO" id="GO:0005524">
    <property type="term" value="F:ATP binding"/>
    <property type="evidence" value="ECO:0007669"/>
    <property type="project" value="UniProtKB-KW"/>
</dbReference>
<dbReference type="Pfam" id="PF16177">
    <property type="entry name" value="ACAS_N"/>
    <property type="match status" value="1"/>
</dbReference>
<feature type="modified residue" description="N6-acetyllysine" evidence="6">
    <location>
        <position position="619"/>
    </location>
</feature>
<dbReference type="GO" id="GO:0005829">
    <property type="term" value="C:cytosol"/>
    <property type="evidence" value="ECO:0007669"/>
    <property type="project" value="TreeGrafter"/>
</dbReference>
<dbReference type="Gene3D" id="3.30.300.30">
    <property type="match status" value="1"/>
</dbReference>
<evidence type="ECO:0000256" key="2">
    <source>
        <dbReference type="ARBA" id="ARBA00022598"/>
    </source>
</evidence>
<dbReference type="InterPro" id="IPR000873">
    <property type="entry name" value="AMP-dep_synth/lig_dom"/>
</dbReference>
<dbReference type="InterPro" id="IPR011904">
    <property type="entry name" value="Ac_CoA_lig"/>
</dbReference>
<accession>C0GHB9</accession>
<dbReference type="EMBL" id="ACJM01000009">
    <property type="protein sequence ID" value="EEG77125.1"/>
    <property type="molecule type" value="Genomic_DNA"/>
</dbReference>
<evidence type="ECO:0000259" key="9">
    <source>
        <dbReference type="Pfam" id="PF16177"/>
    </source>
</evidence>
<dbReference type="FunFam" id="3.30.300.30:FF:000004">
    <property type="entry name" value="Acetyl-coenzyme A synthetase"/>
    <property type="match status" value="1"/>
</dbReference>
<dbReference type="InterPro" id="IPR020845">
    <property type="entry name" value="AMP-binding_CS"/>
</dbReference>
<feature type="binding site" evidence="6">
    <location>
        <position position="547"/>
    </location>
    <ligand>
        <name>Mg(2+)</name>
        <dbReference type="ChEBI" id="CHEBI:18420"/>
    </ligand>
</feature>
<feature type="binding site" evidence="6">
    <location>
        <position position="549"/>
    </location>
    <ligand>
        <name>Mg(2+)</name>
        <dbReference type="ChEBI" id="CHEBI:18420"/>
    </ligand>
</feature>
<proteinExistence type="inferred from homology"/>
<dbReference type="eggNOG" id="COG0365">
    <property type="taxonomic scope" value="Bacteria"/>
</dbReference>
<dbReference type="STRING" id="555088.DealDRAFT_1878"/>
<dbReference type="HAMAP" id="MF_01123">
    <property type="entry name" value="Ac_CoA_synth"/>
    <property type="match status" value="1"/>
</dbReference>